<keyword evidence="1" id="KW-0175">Coiled coil</keyword>
<proteinExistence type="predicted"/>
<dbReference type="InterPro" id="IPR010985">
    <property type="entry name" value="Ribbon_hlx_hlx"/>
</dbReference>
<name>A0A8T3VQF7_METOL</name>
<dbReference type="GO" id="GO:0006355">
    <property type="term" value="P:regulation of DNA-templated transcription"/>
    <property type="evidence" value="ECO:0007669"/>
    <property type="project" value="InterPro"/>
</dbReference>
<sequence>MVKITDPKEDKSNSYEYDTASIDNITKLNPDLIREMLKPVSKHKTTPVNIRLEESIVNQIKLYATEHETTVTEVLKDIITQYYTNKKIIKGVFDLKEPVTLIIPRSKELRAEYCKHRVNLVSSIREKEKELTINPIDPQINLYENSDSSYELITITQVNNLLDLYDPDNKCYHMATEYPYYDDYLLDLLFDELENDLYQPSLHRGLLLLNTVGVDNPNEAVLVDVTCYGNTLEYAYILNETEAMRLAGATHNEELIKFIHRLGQYSTVFDLVSYDKTNKFLREENKENKEFIKVLIEENEALKDEIKINENTFKERTEDETTKYMEGLEKENRRLQQKIKAYEFKDEERAKQLERIEELIQRYKFNE</sequence>
<reference evidence="2" key="1">
    <citation type="submission" date="2019-04" db="EMBL/GenBank/DDBJ databases">
        <title>Evolution of Biomass-Degrading Anaerobic Consortia Revealed by Metagenomics.</title>
        <authorList>
            <person name="Peng X."/>
        </authorList>
    </citation>
    <scope>NUCLEOTIDE SEQUENCE</scope>
    <source>
        <strain evidence="2">SIG14</strain>
    </source>
</reference>
<comment type="caution">
    <text evidence="2">The sequence shown here is derived from an EMBL/GenBank/DDBJ whole genome shotgun (WGS) entry which is preliminary data.</text>
</comment>
<dbReference type="Proteomes" id="UP000732619">
    <property type="component" value="Unassembled WGS sequence"/>
</dbReference>
<dbReference type="AlphaFoldDB" id="A0A8T3VQF7"/>
<evidence type="ECO:0000256" key="1">
    <source>
        <dbReference type="SAM" id="Coils"/>
    </source>
</evidence>
<evidence type="ECO:0000313" key="3">
    <source>
        <dbReference type="Proteomes" id="UP000732619"/>
    </source>
</evidence>
<dbReference type="SUPFAM" id="SSF47598">
    <property type="entry name" value="Ribbon-helix-helix"/>
    <property type="match status" value="1"/>
</dbReference>
<gene>
    <name evidence="2" type="ORF">E7Z75_09755</name>
</gene>
<feature type="coiled-coil region" evidence="1">
    <location>
        <begin position="292"/>
        <end position="362"/>
    </location>
</feature>
<organism evidence="2 3">
    <name type="scientific">Methanobrevibacter olleyae</name>
    <dbReference type="NCBI Taxonomy" id="294671"/>
    <lineage>
        <taxon>Archaea</taxon>
        <taxon>Methanobacteriati</taxon>
        <taxon>Methanobacteriota</taxon>
        <taxon>Methanomada group</taxon>
        <taxon>Methanobacteria</taxon>
        <taxon>Methanobacteriales</taxon>
        <taxon>Methanobacteriaceae</taxon>
        <taxon>Methanobrevibacter</taxon>
    </lineage>
</organism>
<accession>A0A8T3VQF7</accession>
<dbReference type="Gene3D" id="1.10.1220.10">
    <property type="entry name" value="Met repressor-like"/>
    <property type="match status" value="1"/>
</dbReference>
<evidence type="ECO:0000313" key="2">
    <source>
        <dbReference type="EMBL" id="MBE6513403.1"/>
    </source>
</evidence>
<dbReference type="EMBL" id="SUTG01000089">
    <property type="protein sequence ID" value="MBE6513403.1"/>
    <property type="molecule type" value="Genomic_DNA"/>
</dbReference>
<dbReference type="InterPro" id="IPR013321">
    <property type="entry name" value="Arc_rbn_hlx_hlx"/>
</dbReference>
<protein>
    <submittedName>
        <fullName evidence="2">Uncharacterized protein</fullName>
    </submittedName>
</protein>